<keyword evidence="2" id="KW-1133">Transmembrane helix</keyword>
<dbReference type="AlphaFoldDB" id="A0A8S4B6T8"/>
<feature type="compositionally biased region" description="Basic and acidic residues" evidence="1">
    <location>
        <begin position="48"/>
        <end position="65"/>
    </location>
</feature>
<dbReference type="OrthoDB" id="8964045at2759"/>
<protein>
    <submittedName>
        <fullName evidence="3">(Atlantic silverside) hypothetical protein</fullName>
    </submittedName>
</protein>
<feature type="region of interest" description="Disordered" evidence="1">
    <location>
        <begin position="48"/>
        <end position="77"/>
    </location>
</feature>
<gene>
    <name evidence="3" type="ORF">MMEN_LOCUS13883</name>
</gene>
<keyword evidence="4" id="KW-1185">Reference proteome</keyword>
<dbReference type="EMBL" id="CAJRST010016668">
    <property type="protein sequence ID" value="CAG5940553.1"/>
    <property type="molecule type" value="Genomic_DNA"/>
</dbReference>
<evidence type="ECO:0000313" key="3">
    <source>
        <dbReference type="EMBL" id="CAG5940553.1"/>
    </source>
</evidence>
<keyword evidence="2" id="KW-0812">Transmembrane</keyword>
<reference evidence="3" key="1">
    <citation type="submission" date="2021-05" db="EMBL/GenBank/DDBJ databases">
        <authorList>
            <person name="Tigano A."/>
        </authorList>
    </citation>
    <scope>NUCLEOTIDE SEQUENCE</scope>
</reference>
<comment type="caution">
    <text evidence="3">The sequence shown here is derived from an EMBL/GenBank/DDBJ whole genome shotgun (WGS) entry which is preliminary data.</text>
</comment>
<evidence type="ECO:0000256" key="2">
    <source>
        <dbReference type="SAM" id="Phobius"/>
    </source>
</evidence>
<proteinExistence type="predicted"/>
<evidence type="ECO:0000256" key="1">
    <source>
        <dbReference type="SAM" id="MobiDB-lite"/>
    </source>
</evidence>
<keyword evidence="2" id="KW-0472">Membrane</keyword>
<organism evidence="3 4">
    <name type="scientific">Menidia menidia</name>
    <name type="common">Atlantic silverside</name>
    <dbReference type="NCBI Taxonomy" id="238744"/>
    <lineage>
        <taxon>Eukaryota</taxon>
        <taxon>Metazoa</taxon>
        <taxon>Chordata</taxon>
        <taxon>Craniata</taxon>
        <taxon>Vertebrata</taxon>
        <taxon>Euteleostomi</taxon>
        <taxon>Actinopterygii</taxon>
        <taxon>Neopterygii</taxon>
        <taxon>Teleostei</taxon>
        <taxon>Neoteleostei</taxon>
        <taxon>Acanthomorphata</taxon>
        <taxon>Ovalentaria</taxon>
        <taxon>Atherinomorphae</taxon>
        <taxon>Atheriniformes</taxon>
        <taxon>Atherinopsidae</taxon>
        <taxon>Menidiinae</taxon>
        <taxon>Menidia</taxon>
    </lineage>
</organism>
<name>A0A8S4B6T8_9TELE</name>
<sequence length="353" mass="40410">MVRAALAKLLVLVILTFILCLPEFFTLYRVSKVNFFCLPYQLCEEGNQAKKGEDGRRENSEDKQGDICNPSPTADHEKWRQICSQKYQRQFTDSDSAPETSGGDLRMSWFMCEADSDMDEMLSNISSSANRLNLEVSVQLQLNKKETLNLTLYGRNNHSSLHLHPPEEEEDEMADDGGRREALYCCLSPLPVSKSANHNQCLLWFANQTVLNETAKEKLPWKRTQEDEWQCVIRVIWLALLCVVFLVVATTVIREIYWKKLLREPSTKAKTHPTDHNLKGQELNDHEMQMDGVTPKGTALKSQRHYTLSGLSPIQEDENQNNMDTLLDGSADHCYTGKLHHRSHPTYFPESTC</sequence>
<feature type="transmembrane region" description="Helical" evidence="2">
    <location>
        <begin position="235"/>
        <end position="253"/>
    </location>
</feature>
<evidence type="ECO:0000313" key="4">
    <source>
        <dbReference type="Proteomes" id="UP000677803"/>
    </source>
</evidence>
<accession>A0A8S4B6T8</accession>
<dbReference type="Proteomes" id="UP000677803">
    <property type="component" value="Unassembled WGS sequence"/>
</dbReference>